<organism evidence="2 3">
    <name type="scientific">Methylovulum psychrotolerans</name>
    <dbReference type="NCBI Taxonomy" id="1704499"/>
    <lineage>
        <taxon>Bacteria</taxon>
        <taxon>Pseudomonadati</taxon>
        <taxon>Pseudomonadota</taxon>
        <taxon>Gammaproteobacteria</taxon>
        <taxon>Methylococcales</taxon>
        <taxon>Methylococcaceae</taxon>
        <taxon>Methylovulum</taxon>
    </lineage>
</organism>
<reference evidence="2 3" key="1">
    <citation type="submission" date="2017-06" db="EMBL/GenBank/DDBJ databases">
        <title>Genome Sequencing of the methanotroph Methylovulum psychrotolerants str. HV10-M2 isolated from a high-altitude environment.</title>
        <authorList>
            <person name="Mateos-Rivera A."/>
        </authorList>
    </citation>
    <scope>NUCLEOTIDE SEQUENCE [LARGE SCALE GENOMIC DNA]</scope>
    <source>
        <strain evidence="2 3">HV10_M2</strain>
    </source>
</reference>
<proteinExistence type="predicted"/>
<dbReference type="EMBL" id="CP022129">
    <property type="protein sequence ID" value="ASF47419.1"/>
    <property type="molecule type" value="Genomic_DNA"/>
</dbReference>
<dbReference type="InterPro" id="IPR003607">
    <property type="entry name" value="HD/PDEase_dom"/>
</dbReference>
<name>A0A1Z4C1M6_9GAMM</name>
<dbReference type="SUPFAM" id="SSF109604">
    <property type="entry name" value="HD-domain/PDEase-like"/>
    <property type="match status" value="1"/>
</dbReference>
<evidence type="ECO:0000259" key="1">
    <source>
        <dbReference type="Pfam" id="PF24391"/>
    </source>
</evidence>
<dbReference type="SUPFAM" id="SSF55874">
    <property type="entry name" value="ATPase domain of HSP90 chaperone/DNA topoisomerase II/histidine kinase"/>
    <property type="match status" value="1"/>
</dbReference>
<dbReference type="RefSeq" id="WP_088620291.1">
    <property type="nucleotide sequence ID" value="NZ_CP022129.1"/>
</dbReference>
<dbReference type="OrthoDB" id="9802640at2"/>
<feature type="domain" description="HD-CE" evidence="1">
    <location>
        <begin position="44"/>
        <end position="313"/>
    </location>
</feature>
<dbReference type="Gene3D" id="3.30.565.10">
    <property type="entry name" value="Histidine kinase-like ATPase, C-terminal domain"/>
    <property type="match status" value="1"/>
</dbReference>
<evidence type="ECO:0000313" key="3">
    <source>
        <dbReference type="Proteomes" id="UP000197019"/>
    </source>
</evidence>
<dbReference type="InterPro" id="IPR036890">
    <property type="entry name" value="HATPase_C_sf"/>
</dbReference>
<protein>
    <recommendedName>
        <fullName evidence="1">HD-CE domain-containing protein</fullName>
    </recommendedName>
</protein>
<dbReference type="Proteomes" id="UP000197019">
    <property type="component" value="Chromosome"/>
</dbReference>
<keyword evidence="3" id="KW-1185">Reference proteome</keyword>
<dbReference type="KEGG" id="mpsy:CEK71_15875"/>
<evidence type="ECO:0000313" key="2">
    <source>
        <dbReference type="EMBL" id="ASF47419.1"/>
    </source>
</evidence>
<dbReference type="Pfam" id="PF13589">
    <property type="entry name" value="HATPase_c_3"/>
    <property type="match status" value="1"/>
</dbReference>
<dbReference type="CDD" id="cd00077">
    <property type="entry name" value="HDc"/>
    <property type="match status" value="1"/>
</dbReference>
<dbReference type="Pfam" id="PF24391">
    <property type="entry name" value="HD-CE"/>
    <property type="match status" value="1"/>
</dbReference>
<sequence>MATQLIKHLEDCAKNDAIYKPLEAQWSFDEKLIAKALQNVSAYFPHYSRHDESHSRQILVHIERLLGAANIAKLSATDTWLLLEAAYLHDIGMVVTDGQLNKDFGAIKKHVEKTKHSAYGDTLTLMNALLASNSHTASSIFATVDFSPLYTVKLLREIVADFYRSQHPDRAKTIIAQPFAEIGLDSPRTELIPARLFGLLGKICAYHGKPFAEVMQLPQQQVGIGTDDCHPRFVACLLRLGDLLDLDDNRFCPVMMKMAGDLPATSQAHYDKHLSIRHFRADADRIEIEAECPSYESYIETTNWFGWLREEVKDQMSRWFDIVPSRDFGLLPSVGDLKAHLKDWQVFSENERPHFTLDRERIFELLQGAGLYENKEQAMRELLQNAVDATLIRIWREHGEDCTPQPKPYLKRDSVPRSKETLDILSRYAIDVSIEKAKEEERYNYWRITITDPGTGISKDDLEFMLQMGSSKKNLKKRAIIDQMPIWMKPSGIFGIGFHSVFLLTDEVWLETRSIDTGETLLIRVTNPTDEKEQGNVYFRVITEPTSIELNNPNENKTKPWDFSNYGCQLSFIYKTDVTSIPDYYIKSDSNDKFFKNYDGLIDDSTKDIHIINLANAIIKFFGYGYLAGNMNFDNFNLNISEKITPKNYLEPLENKDYLYSPDTHLELSDFVFKEDYQGDYFYRGQRVGKLGRAIKLFSVSINLLDDEADKILTINRNSLKKGNELFNRVSKTIQAFFASQKGQDYYNSLDEENKAKISAEYELQGWNSPNPNYFCSWHEFSIRTQQGKRKIEELIDSNTILIFRRERLGIGTWQRKAKSNITNDLTDKKVFYITPNNTTTDLMSRHLKSKGFKSSYVLEKDEDDDEIEMAVLSKQDDEPITDDMICNHCADLIKERSYRIYDFLSMDTRLKRPTIPCLSRFKLLELDNPSILPALTNENVYSRAGAIFPLDFISPRMLFPLARIGDNITVGNLDILAKRVYKNRANKDTSEKQIKEKYQEFIAFLDKLMQDEPEWVKLRGTEFAPAEPESAKTD</sequence>
<dbReference type="InterPro" id="IPR056471">
    <property type="entry name" value="HD-CE"/>
</dbReference>
<dbReference type="AlphaFoldDB" id="A0A1Z4C1M6"/>
<gene>
    <name evidence="2" type="ORF">CEK71_15875</name>
</gene>
<accession>A0A1Z4C1M6</accession>